<evidence type="ECO:0000313" key="3">
    <source>
        <dbReference type="Proteomes" id="UP001476247"/>
    </source>
</evidence>
<dbReference type="InterPro" id="IPR036873">
    <property type="entry name" value="Rhodanese-like_dom_sf"/>
</dbReference>
<accession>A0ABP9Y7E4</accession>
<reference evidence="2 3" key="1">
    <citation type="submission" date="2024-04" db="EMBL/GenBank/DDBJ databases">
        <title>genome sequences of Mucor flavus KT1a and Helicostylum pulchrum KT1b strains isolation_sourced from the surface of a dry-aged beef.</title>
        <authorList>
            <person name="Toyotome T."/>
            <person name="Hosono M."/>
            <person name="Torimaru M."/>
            <person name="Fukuda K."/>
            <person name="Mikami N."/>
        </authorList>
    </citation>
    <scope>NUCLEOTIDE SEQUENCE [LARGE SCALE GENOMIC DNA]</scope>
    <source>
        <strain evidence="2 3">KT1b</strain>
    </source>
</reference>
<dbReference type="InterPro" id="IPR001763">
    <property type="entry name" value="Rhodanese-like_dom"/>
</dbReference>
<comment type="caution">
    <text evidence="2">The sequence shown here is derived from an EMBL/GenBank/DDBJ whole genome shotgun (WGS) entry which is preliminary data.</text>
</comment>
<dbReference type="PANTHER" id="PTHR10828:SF38">
    <property type="entry name" value="ARSENICAL-RESISTANCE PROTEIN 2-RELATED"/>
    <property type="match status" value="1"/>
</dbReference>
<evidence type="ECO:0000313" key="2">
    <source>
        <dbReference type="EMBL" id="GAA5802903.1"/>
    </source>
</evidence>
<gene>
    <name evidence="2" type="ORF">HPULCUR_008378</name>
</gene>
<dbReference type="SUPFAM" id="SSF52821">
    <property type="entry name" value="Rhodanese/Cell cycle control phosphatase"/>
    <property type="match status" value="1"/>
</dbReference>
<proteinExistence type="predicted"/>
<sequence length="146" mass="16986">MSSVPVFAEPEELRDLVLDTEKEPERDYAIIDVRDSDFKGGHIPGAKNVPANQMYDKVGDLVREYADVPIVYFHCALSQVRGPKSARIYCETRNNPETRSNLNIKTDQKVKIIRNGFEGWHAKYRKEEGLIKDYEKKIWEWAIEEQ</sequence>
<feature type="domain" description="Rhodanese" evidence="1">
    <location>
        <begin position="24"/>
        <end position="129"/>
    </location>
</feature>
<keyword evidence="3" id="KW-1185">Reference proteome</keyword>
<dbReference type="Pfam" id="PF00581">
    <property type="entry name" value="Rhodanese"/>
    <property type="match status" value="1"/>
</dbReference>
<dbReference type="Proteomes" id="UP001476247">
    <property type="component" value="Unassembled WGS sequence"/>
</dbReference>
<dbReference type="EMBL" id="BAABUJ010000025">
    <property type="protein sequence ID" value="GAA5802903.1"/>
    <property type="molecule type" value="Genomic_DNA"/>
</dbReference>
<dbReference type="Gene3D" id="3.40.250.10">
    <property type="entry name" value="Rhodanese-like domain"/>
    <property type="match status" value="1"/>
</dbReference>
<dbReference type="PROSITE" id="PS50206">
    <property type="entry name" value="RHODANESE_3"/>
    <property type="match status" value="1"/>
</dbReference>
<dbReference type="PROSITE" id="PS00380">
    <property type="entry name" value="RHODANESE_1"/>
    <property type="match status" value="1"/>
</dbReference>
<dbReference type="InterPro" id="IPR001307">
    <property type="entry name" value="Thiosulphate_STrfase_CS"/>
</dbReference>
<evidence type="ECO:0000259" key="1">
    <source>
        <dbReference type="PROSITE" id="PS50206"/>
    </source>
</evidence>
<dbReference type="SMART" id="SM00450">
    <property type="entry name" value="RHOD"/>
    <property type="match status" value="1"/>
</dbReference>
<protein>
    <recommendedName>
        <fullName evidence="1">Rhodanese domain-containing protein</fullName>
    </recommendedName>
</protein>
<organism evidence="2 3">
    <name type="scientific">Helicostylum pulchrum</name>
    <dbReference type="NCBI Taxonomy" id="562976"/>
    <lineage>
        <taxon>Eukaryota</taxon>
        <taxon>Fungi</taxon>
        <taxon>Fungi incertae sedis</taxon>
        <taxon>Mucoromycota</taxon>
        <taxon>Mucoromycotina</taxon>
        <taxon>Mucoromycetes</taxon>
        <taxon>Mucorales</taxon>
        <taxon>Mucorineae</taxon>
        <taxon>Mucoraceae</taxon>
        <taxon>Helicostylum</taxon>
    </lineage>
</organism>
<dbReference type="PANTHER" id="PTHR10828">
    <property type="entry name" value="M-PHASE INDUCER PHOSPHATASE DUAL SPECIFICITY PHOSPHATASE CDC25"/>
    <property type="match status" value="1"/>
</dbReference>
<name>A0ABP9Y7E4_9FUNG</name>